<dbReference type="CDD" id="cd04273">
    <property type="entry name" value="ZnMc_ADAMTS_like"/>
    <property type="match status" value="1"/>
</dbReference>
<feature type="compositionally biased region" description="Basic residues" evidence="9">
    <location>
        <begin position="468"/>
        <end position="492"/>
    </location>
</feature>
<dbReference type="OrthoDB" id="9942326at2759"/>
<keyword evidence="6" id="KW-1015">Disulfide bond</keyword>
<evidence type="ECO:0000256" key="2">
    <source>
        <dbReference type="ARBA" id="ARBA00022723"/>
    </source>
</evidence>
<organism evidence="12">
    <name type="scientific">Musca domestica</name>
    <name type="common">House fly</name>
    <dbReference type="NCBI Taxonomy" id="7370"/>
    <lineage>
        <taxon>Eukaryota</taxon>
        <taxon>Metazoa</taxon>
        <taxon>Ecdysozoa</taxon>
        <taxon>Arthropoda</taxon>
        <taxon>Hexapoda</taxon>
        <taxon>Insecta</taxon>
        <taxon>Pterygota</taxon>
        <taxon>Neoptera</taxon>
        <taxon>Endopterygota</taxon>
        <taxon>Diptera</taxon>
        <taxon>Brachycera</taxon>
        <taxon>Muscomorpha</taxon>
        <taxon>Muscoidea</taxon>
        <taxon>Muscidae</taxon>
        <taxon>Musca</taxon>
    </lineage>
</organism>
<feature type="compositionally biased region" description="Acidic residues" evidence="9">
    <location>
        <begin position="88"/>
        <end position="99"/>
    </location>
</feature>
<evidence type="ECO:0000256" key="9">
    <source>
        <dbReference type="SAM" id="MobiDB-lite"/>
    </source>
</evidence>
<dbReference type="SUPFAM" id="SSF55486">
    <property type="entry name" value="Metalloproteases ('zincins'), catalytic domain"/>
    <property type="match status" value="1"/>
</dbReference>
<dbReference type="Pfam" id="PF01421">
    <property type="entry name" value="Reprolysin"/>
    <property type="match status" value="1"/>
</dbReference>
<dbReference type="Pfam" id="PF25379">
    <property type="entry name" value="Adt-1"/>
    <property type="match status" value="1"/>
</dbReference>
<evidence type="ECO:0000313" key="14">
    <source>
        <dbReference type="RefSeq" id="XP_005176563.1"/>
    </source>
</evidence>
<dbReference type="PROSITE" id="PS50215">
    <property type="entry name" value="ADAM_MEPRO"/>
    <property type="match status" value="1"/>
</dbReference>
<feature type="compositionally biased region" description="Low complexity" evidence="9">
    <location>
        <begin position="1045"/>
        <end position="1057"/>
    </location>
</feature>
<reference evidence="14" key="2">
    <citation type="submission" date="2025-04" db="UniProtKB">
        <authorList>
            <consortium name="RefSeq"/>
        </authorList>
    </citation>
    <scope>IDENTIFICATION</scope>
    <source>
        <strain evidence="14">Aabys</strain>
    </source>
</reference>
<gene>
    <name evidence="12" type="primary">101893463</name>
    <name evidence="14" type="synonym">LOC101893463</name>
</gene>
<evidence type="ECO:0000256" key="4">
    <source>
        <dbReference type="ARBA" id="ARBA00022833"/>
    </source>
</evidence>
<dbReference type="PANTHER" id="PTHR13723">
    <property type="entry name" value="ADAMTS A DISINTEGRIN AND METALLOPROTEASE WITH THROMBOSPONDIN MOTIFS PROTEASE"/>
    <property type="match status" value="1"/>
</dbReference>
<dbReference type="InterPro" id="IPR000884">
    <property type="entry name" value="TSP1_rpt"/>
</dbReference>
<dbReference type="VEuPathDB" id="VectorBase:MDOMA2_018513"/>
<dbReference type="Gene3D" id="3.40.1620.60">
    <property type="match status" value="1"/>
</dbReference>
<sequence length="1412" mass="160606">MLAESPTSWKTTRKAKHCRMCSNIGLILILLIALFGPCFYNVNCLQQQQQQQQQHQNSTTTTHKLTSAGLQGGHHHHHPHGVNISTDDVADDDDGDVGDFENNSWHASATTHQPHADSDESSSATGGGHFIDITRKHQIHYNGQLIDEDNLLEHLEEHERELIFGKSRKKRSIKLVHLIYRPTAATAHPTDVDASPHEDDGESVELQIPNNSLETVTAAVVHRSKRSDNEPAAATTTTATPKQQTTNSQGSGAQELPPIVSVQIKDNDHLVNLKLQQTPKLIDDAFVFIRRYANTSQLVENSHKLAERLEKCFYHNENSALDLCDGENVRGLYHHNQTDFIIHPLPERFGNNTHIILESESEIYDNIWSKSSSVLNENIQFEPEMEEFNDLNIETMADMENTTRATRNIESDPHQQRHGSDHARKLHHNNAVPLHLRFKPRHHQTHQRQPHSHHSNGHNHNGQNRNPSSHRSHHNKHNRQPHHRNHHLHPHHQQPESSISLMDSEKSIKRARRFISPVKDWYNPNDVLHIETAIFVDTDLYKHMAKNFPKDTSSHLIRFVLAMINGVQLLYHHPSLGRRVNFVLKRLEILEKDPLDLPRSSDIDIYLSNFCKWQTRWNSAKDPKLHYDHAVILTGLDLYVVDKKGKLINQVVGLAPVAGMCIDTSSCTINEGKHFESVFVVAHEIGHNLGMRHDSIDNGCEPTSHIMSPTLGSGKITWSKCSRDSLNLFLEKSQAKCLFNRAEFNHNLDHSAEGILPGERFDANQQCMLKYGKESTRARSQSLSDICRDLHCQRDRYTWTSHPALEGTACGDNMWCRSGFCVVKRIELYTASKQTAGLTKANYDKAAFLDSPKSGNLLHEYQKPSSSWSEWSEPSACDSSCLYGPSKRLREGSTGLKVYTRKCVDYKRRCIGRDHRFETCVAKQCYSVPMLTVSDFAKQVCEKAQKFDSDLTGEGEQISGNIEESCKVYCKTKTNGTKSRSWTFPDGTTCQSKLYRNDEPSYCIQGRCEKFSCDNSTSNYYKIDNIFCKQQDKSNDMDNETIRRSSTSVSSPSSSVTYQTYGNQIPIGPPSTTHTTAPASYSSNYDEYKYRSNTNKNYYDRGSNADRIYGPTTVRSKYENEVAVKPFHGQYNHDTTTYRRKSDNYAPWNKYSYHVNDHLPSESSLPKSQTSISVVTPGPPESNENLWVVKSGCFSSCMARSKGIQVVMNRKTGEKNIQLCTHTVKPCERLQTTGEFADNTCSGYKTKVRGLSGHGTQIAASVENPDRSCRVGCQDEFIQHRFYLVNGNYGHFPLGTRCSNSDDRYCVQGKCLEFGPDKIPLQKSHISLALFRSRRSANRNPQHSRKKRSFLYYEPVNITETLTQDFIDNIVNSIIQLEEDQAKEDALLGHHIEFTNPIHYSMNEQQRREHEH</sequence>
<feature type="compositionally biased region" description="Polar residues" evidence="9">
    <location>
        <begin position="57"/>
        <end position="69"/>
    </location>
</feature>
<evidence type="ECO:0000256" key="5">
    <source>
        <dbReference type="ARBA" id="ARBA00023049"/>
    </source>
</evidence>
<dbReference type="InterPro" id="IPR057401">
    <property type="entry name" value="Adt-1/2-like_dom"/>
</dbReference>
<dbReference type="VEuPathDB" id="VectorBase:MDOA001139"/>
<dbReference type="InterPro" id="IPR041645">
    <property type="entry name" value="ADAMTS_CR_2"/>
</dbReference>
<dbReference type="GO" id="GO:0031012">
    <property type="term" value="C:extracellular matrix"/>
    <property type="evidence" value="ECO:0007669"/>
    <property type="project" value="TreeGrafter"/>
</dbReference>
<evidence type="ECO:0000256" key="1">
    <source>
        <dbReference type="ARBA" id="ARBA00022670"/>
    </source>
</evidence>
<proteinExistence type="predicted"/>
<name>A0A1I8M4G5_MUSDO</name>
<dbReference type="GO" id="GO:0006508">
    <property type="term" value="P:proteolysis"/>
    <property type="evidence" value="ECO:0007669"/>
    <property type="project" value="UniProtKB-KW"/>
</dbReference>
<feature type="region of interest" description="Disordered" evidence="9">
    <location>
        <begin position="1036"/>
        <end position="1078"/>
    </location>
</feature>
<dbReference type="PROSITE" id="PS50092">
    <property type="entry name" value="TSP1"/>
    <property type="match status" value="1"/>
</dbReference>
<accession>A0A1I8M4G5</accession>
<evidence type="ECO:0000256" key="3">
    <source>
        <dbReference type="ARBA" id="ARBA00022801"/>
    </source>
</evidence>
<feature type="compositionally biased region" description="Polar residues" evidence="9">
    <location>
        <begin position="101"/>
        <end position="113"/>
    </location>
</feature>
<dbReference type="EnsemblMetazoa" id="MDOA001139-RA">
    <property type="protein sequence ID" value="MDOA001139-PA"/>
    <property type="gene ID" value="MDOA001139"/>
</dbReference>
<dbReference type="Pfam" id="PF17771">
    <property type="entry name" value="ADAMTS_CR_2"/>
    <property type="match status" value="1"/>
</dbReference>
<keyword evidence="2 8" id="KW-0479">Metal-binding</keyword>
<keyword evidence="10" id="KW-0472">Membrane</keyword>
<evidence type="ECO:0000313" key="13">
    <source>
        <dbReference type="Proteomes" id="UP001652621"/>
    </source>
</evidence>
<dbReference type="GO" id="GO:0030198">
    <property type="term" value="P:extracellular matrix organization"/>
    <property type="evidence" value="ECO:0007669"/>
    <property type="project" value="TreeGrafter"/>
</dbReference>
<evidence type="ECO:0000259" key="11">
    <source>
        <dbReference type="PROSITE" id="PS50215"/>
    </source>
</evidence>
<keyword evidence="1" id="KW-0645">Protease</keyword>
<dbReference type="eggNOG" id="KOG3538">
    <property type="taxonomic scope" value="Eukaryota"/>
</dbReference>
<evidence type="ECO:0000256" key="10">
    <source>
        <dbReference type="SAM" id="Phobius"/>
    </source>
</evidence>
<dbReference type="Gene3D" id="3.40.390.10">
    <property type="entry name" value="Collagenase (Catalytic Domain)"/>
    <property type="match status" value="1"/>
</dbReference>
<evidence type="ECO:0000256" key="7">
    <source>
        <dbReference type="ARBA" id="ARBA00023180"/>
    </source>
</evidence>
<dbReference type="KEGG" id="mde:101893463"/>
<dbReference type="GO" id="GO:0004222">
    <property type="term" value="F:metalloendopeptidase activity"/>
    <property type="evidence" value="ECO:0007669"/>
    <property type="project" value="InterPro"/>
</dbReference>
<protein>
    <submittedName>
        <fullName evidence="14">Uncharacterized protein LOC101893463</fullName>
    </submittedName>
</protein>
<keyword evidence="4 8" id="KW-0862">Zinc</keyword>
<feature type="compositionally biased region" description="Low complexity" evidence="9">
    <location>
        <begin position="231"/>
        <end position="246"/>
    </location>
</feature>
<feature type="region of interest" description="Disordered" evidence="9">
    <location>
        <begin position="441"/>
        <end position="504"/>
    </location>
</feature>
<evidence type="ECO:0000313" key="12">
    <source>
        <dbReference type="EnsemblMetazoa" id="MDOA001139-PA"/>
    </source>
</evidence>
<dbReference type="Proteomes" id="UP001652621">
    <property type="component" value="Unplaced"/>
</dbReference>
<dbReference type="InterPro" id="IPR001590">
    <property type="entry name" value="Peptidase_M12B"/>
</dbReference>
<keyword evidence="7" id="KW-0325">Glycoprotein</keyword>
<feature type="binding site" evidence="8">
    <location>
        <position position="683"/>
    </location>
    <ligand>
        <name>Zn(2+)</name>
        <dbReference type="ChEBI" id="CHEBI:29105"/>
        <note>catalytic</note>
    </ligand>
</feature>
<dbReference type="InterPro" id="IPR050439">
    <property type="entry name" value="ADAMTS_ADAMTS-like"/>
</dbReference>
<feature type="binding site" evidence="8">
    <location>
        <position position="693"/>
    </location>
    <ligand>
        <name>Zn(2+)</name>
        <dbReference type="ChEBI" id="CHEBI:29105"/>
        <note>catalytic</note>
    </ligand>
</feature>
<keyword evidence="10" id="KW-1133">Transmembrane helix</keyword>
<dbReference type="InterPro" id="IPR024079">
    <property type="entry name" value="MetalloPept_cat_dom_sf"/>
</dbReference>
<dbReference type="STRING" id="7370.A0A1I8M4G5"/>
<comment type="caution">
    <text evidence="8">Lacks conserved residue(s) required for the propagation of feature annotation.</text>
</comment>
<feature type="region of interest" description="Disordered" evidence="9">
    <location>
        <begin position="55"/>
        <end position="129"/>
    </location>
</feature>
<feature type="compositionally biased region" description="Low complexity" evidence="9">
    <location>
        <begin position="458"/>
        <end position="467"/>
    </location>
</feature>
<keyword evidence="10" id="KW-0812">Transmembrane</keyword>
<evidence type="ECO:0000256" key="8">
    <source>
        <dbReference type="PROSITE-ProRule" id="PRU00276"/>
    </source>
</evidence>
<dbReference type="RefSeq" id="XP_005176563.1">
    <property type="nucleotide sequence ID" value="XM_005176506.3"/>
</dbReference>
<dbReference type="EnsemblMetazoa" id="MDOA001139-RB">
    <property type="protein sequence ID" value="MDOA001139-PB"/>
    <property type="gene ID" value="MDOA001139"/>
</dbReference>
<dbReference type="GO" id="GO:0046872">
    <property type="term" value="F:metal ion binding"/>
    <property type="evidence" value="ECO:0007669"/>
    <property type="project" value="UniProtKB-KW"/>
</dbReference>
<feature type="transmembrane region" description="Helical" evidence="10">
    <location>
        <begin position="21"/>
        <end position="42"/>
    </location>
</feature>
<keyword evidence="13" id="KW-1185">Reference proteome</keyword>
<feature type="binding site" evidence="8">
    <location>
        <position position="687"/>
    </location>
    <ligand>
        <name>Zn(2+)</name>
        <dbReference type="ChEBI" id="CHEBI:29105"/>
        <note>catalytic</note>
    </ligand>
</feature>
<keyword evidence="5" id="KW-0482">Metalloprotease</keyword>
<dbReference type="PANTHER" id="PTHR13723:SF275">
    <property type="entry name" value="STALL, ISOFORM C"/>
    <property type="match status" value="1"/>
</dbReference>
<evidence type="ECO:0000256" key="6">
    <source>
        <dbReference type="ARBA" id="ARBA00023157"/>
    </source>
</evidence>
<reference evidence="12" key="1">
    <citation type="submission" date="2020-05" db="UniProtKB">
        <authorList>
            <consortium name="EnsemblMetazoa"/>
        </authorList>
    </citation>
    <scope>IDENTIFICATION</scope>
    <source>
        <strain evidence="12">Aabys</strain>
    </source>
</reference>
<feature type="domain" description="Peptidase M12B" evidence="11">
    <location>
        <begin position="528"/>
        <end position="742"/>
    </location>
</feature>
<keyword evidence="3" id="KW-0378">Hydrolase</keyword>
<feature type="region of interest" description="Disordered" evidence="9">
    <location>
        <begin position="222"/>
        <end position="255"/>
    </location>
</feature>
<feature type="active site" evidence="8">
    <location>
        <position position="684"/>
    </location>
</feature>
<feature type="compositionally biased region" description="Basic residues" evidence="9">
    <location>
        <begin position="441"/>
        <end position="457"/>
    </location>
</feature>